<dbReference type="CDD" id="cd06225">
    <property type="entry name" value="HAMP"/>
    <property type="match status" value="1"/>
</dbReference>
<dbReference type="Gene3D" id="3.30.70.270">
    <property type="match status" value="1"/>
</dbReference>
<dbReference type="Proteomes" id="UP000315115">
    <property type="component" value="Chromosome 1"/>
</dbReference>
<dbReference type="InterPro" id="IPR003660">
    <property type="entry name" value="HAMP_dom"/>
</dbReference>
<dbReference type="Pfam" id="PF00563">
    <property type="entry name" value="EAL"/>
    <property type="match status" value="1"/>
</dbReference>
<dbReference type="SMART" id="SM00267">
    <property type="entry name" value="GGDEF"/>
    <property type="match status" value="1"/>
</dbReference>
<dbReference type="InterPro" id="IPR029787">
    <property type="entry name" value="Nucleotide_cyclase"/>
</dbReference>
<dbReference type="PROSITE" id="PS50885">
    <property type="entry name" value="HAMP"/>
    <property type="match status" value="1"/>
</dbReference>
<name>A0A510I2T6_9VIBR</name>
<evidence type="ECO:0000259" key="2">
    <source>
        <dbReference type="PROSITE" id="PS50883"/>
    </source>
</evidence>
<dbReference type="EMBL" id="AP019798">
    <property type="protein sequence ID" value="BBL87468.1"/>
    <property type="molecule type" value="Genomic_DNA"/>
</dbReference>
<organism evidence="5 6">
    <name type="scientific">Vibrio rotiferianus</name>
    <dbReference type="NCBI Taxonomy" id="190895"/>
    <lineage>
        <taxon>Bacteria</taxon>
        <taxon>Pseudomonadati</taxon>
        <taxon>Pseudomonadota</taxon>
        <taxon>Gammaproteobacteria</taxon>
        <taxon>Vibrionales</taxon>
        <taxon>Vibrionaceae</taxon>
        <taxon>Vibrio</taxon>
    </lineage>
</organism>
<dbReference type="SUPFAM" id="SSF141868">
    <property type="entry name" value="EAL domain-like"/>
    <property type="match status" value="1"/>
</dbReference>
<dbReference type="AlphaFoldDB" id="A0A510I2T6"/>
<evidence type="ECO:0000313" key="6">
    <source>
        <dbReference type="Proteomes" id="UP000315115"/>
    </source>
</evidence>
<dbReference type="Pfam" id="PF00672">
    <property type="entry name" value="HAMP"/>
    <property type="match status" value="1"/>
</dbReference>
<dbReference type="RefSeq" id="WP_143691683.1">
    <property type="nucleotide sequence ID" value="NZ_AP019798.1"/>
</dbReference>
<evidence type="ECO:0000259" key="4">
    <source>
        <dbReference type="PROSITE" id="PS50887"/>
    </source>
</evidence>
<dbReference type="PANTHER" id="PTHR33121">
    <property type="entry name" value="CYCLIC DI-GMP PHOSPHODIESTERASE PDEF"/>
    <property type="match status" value="1"/>
</dbReference>
<protein>
    <submittedName>
        <fullName evidence="5">Sensor domain-containing phosphodiesterase</fullName>
    </submittedName>
</protein>
<dbReference type="InterPro" id="IPR000160">
    <property type="entry name" value="GGDEF_dom"/>
</dbReference>
<dbReference type="InterPro" id="IPR050706">
    <property type="entry name" value="Cyclic-di-GMP_PDE-like"/>
</dbReference>
<dbReference type="CDD" id="cd01949">
    <property type="entry name" value="GGDEF"/>
    <property type="match status" value="1"/>
</dbReference>
<sequence>MSSPTTQITLRTAVLIPFLLIFLFAIGVIIFVQKQSYEEVVTDISNKQLTVLTEGVHDHLNDYLRKPFAAVQALGHSVSFHNLFHPNNTADIESYLLSAFQDLYSSIPQLDVIGFGSITGDYAGFRREANGEYTLMIQDKRTDGNLAIYNGKTPSTGLRSVISQYDPRVRPWYTPVAEAHQPTWSPIYANADERQEITLSAMTPVFEHGDFAGVLVTDIRINTLNAFLRELQQNTKASVFIMDEEHRLVAQSSAGSVVSWGTKFTHKGQRLLAKESTDPIIQISASRVSALALNSTSQPYTFQLEHSGERLFSRITPYTDDYGLTWFIGISVSESDLVGTLPNSQRKSWLVGLLVTLLGISITWFIFNRVTRPINATASAAQNLAKGNWDGSMPRPGYVYETTTLVHAFNEMANNLKVSFKALREQLIYDSLTRLYSRQGLIEISSTMPSQQGGSVYLLGINRFRDINDSVGHHNGDQLLLRIAERLDQQFGDEFVLARIGGDEFAVYAPNLQKEQEVRLTVRRLQQVFASPFLCADETVIMNIAIGVVETQPEYQMQQWLRNASIALSYAKQETHSGVCYYSPEMASASKFRTQMIAKIQQGIEQKEFIPYYQSIIDLSSGEVVGAEALARWHSADGVVSPLDFIALAEESGMIKQIGHQILLKACQETQTAIENGRWHKDFQLHVNVSVNQLSCPEFITDVAQILSQTGLCAQNLTLEITESKIVGGDPTTLDNMLKLREMNVGIAIDDFGTGYSSLAYLDSLPFTCLKVDRTFTNRLNPNNLENSVFAAIITITKGLKANVVAEGVETAEQARLLRSLGCTQVQGFYYSRPLPIEEWPTHLVNMK</sequence>
<evidence type="ECO:0000313" key="5">
    <source>
        <dbReference type="EMBL" id="BBL87468.1"/>
    </source>
</evidence>
<reference evidence="6" key="1">
    <citation type="submission" date="2019-07" db="EMBL/GenBank/DDBJ databases">
        <title>Complete Genome Sequences of Vibrion rotiferianus strain AM7.</title>
        <authorList>
            <person name="Miyazaki K."/>
            <person name="Wiseschart A."/>
            <person name="Pootanakit K."/>
            <person name="Ishimori K."/>
            <person name="Kitahara K."/>
        </authorList>
    </citation>
    <scope>NUCLEOTIDE SEQUENCE [LARGE SCALE GENOMIC DNA]</scope>
    <source>
        <strain evidence="6">AM7</strain>
    </source>
</reference>
<dbReference type="InterPro" id="IPR043128">
    <property type="entry name" value="Rev_trsase/Diguanyl_cyclase"/>
</dbReference>
<dbReference type="SUPFAM" id="SSF158472">
    <property type="entry name" value="HAMP domain-like"/>
    <property type="match status" value="1"/>
</dbReference>
<dbReference type="Gene3D" id="3.30.450.20">
    <property type="entry name" value="PAS domain"/>
    <property type="match status" value="1"/>
</dbReference>
<dbReference type="GO" id="GO:0007165">
    <property type="term" value="P:signal transduction"/>
    <property type="evidence" value="ECO:0007669"/>
    <property type="project" value="InterPro"/>
</dbReference>
<dbReference type="CDD" id="cd01948">
    <property type="entry name" value="EAL"/>
    <property type="match status" value="1"/>
</dbReference>
<feature type="transmembrane region" description="Helical" evidence="1">
    <location>
        <begin position="349"/>
        <end position="367"/>
    </location>
</feature>
<feature type="domain" description="GGDEF" evidence="4">
    <location>
        <begin position="452"/>
        <end position="584"/>
    </location>
</feature>
<dbReference type="PROSITE" id="PS50887">
    <property type="entry name" value="GGDEF"/>
    <property type="match status" value="1"/>
</dbReference>
<keyword evidence="1" id="KW-0472">Membrane</keyword>
<keyword evidence="1" id="KW-0812">Transmembrane</keyword>
<dbReference type="CDD" id="cd12913">
    <property type="entry name" value="PDC1_MCP_like"/>
    <property type="match status" value="1"/>
</dbReference>
<dbReference type="PANTHER" id="PTHR33121:SF70">
    <property type="entry name" value="SIGNALING PROTEIN YKOW"/>
    <property type="match status" value="1"/>
</dbReference>
<feature type="domain" description="EAL" evidence="2">
    <location>
        <begin position="593"/>
        <end position="848"/>
    </location>
</feature>
<dbReference type="SMART" id="SM00052">
    <property type="entry name" value="EAL"/>
    <property type="match status" value="1"/>
</dbReference>
<dbReference type="GO" id="GO:0071111">
    <property type="term" value="F:cyclic-guanylate-specific phosphodiesterase activity"/>
    <property type="evidence" value="ECO:0007669"/>
    <property type="project" value="InterPro"/>
</dbReference>
<dbReference type="GO" id="GO:0016020">
    <property type="term" value="C:membrane"/>
    <property type="evidence" value="ECO:0007669"/>
    <property type="project" value="InterPro"/>
</dbReference>
<dbReference type="Gene3D" id="6.10.340.10">
    <property type="match status" value="1"/>
</dbReference>
<feature type="domain" description="HAMP" evidence="3">
    <location>
        <begin position="368"/>
        <end position="421"/>
    </location>
</feature>
<dbReference type="SMART" id="SM00304">
    <property type="entry name" value="HAMP"/>
    <property type="match status" value="1"/>
</dbReference>
<evidence type="ECO:0000256" key="1">
    <source>
        <dbReference type="SAM" id="Phobius"/>
    </source>
</evidence>
<feature type="transmembrane region" description="Helical" evidence="1">
    <location>
        <begin position="12"/>
        <end position="32"/>
    </location>
</feature>
<proteinExistence type="predicted"/>
<dbReference type="NCBIfam" id="TIGR00254">
    <property type="entry name" value="GGDEF"/>
    <property type="match status" value="1"/>
</dbReference>
<dbReference type="SUPFAM" id="SSF55073">
    <property type="entry name" value="Nucleotide cyclase"/>
    <property type="match status" value="1"/>
</dbReference>
<accession>A0A510I2T6</accession>
<dbReference type="Pfam" id="PF00990">
    <property type="entry name" value="GGDEF"/>
    <property type="match status" value="1"/>
</dbReference>
<dbReference type="Gene3D" id="3.20.20.450">
    <property type="entry name" value="EAL domain"/>
    <property type="match status" value="1"/>
</dbReference>
<dbReference type="PROSITE" id="PS50883">
    <property type="entry name" value="EAL"/>
    <property type="match status" value="1"/>
</dbReference>
<dbReference type="InterPro" id="IPR035919">
    <property type="entry name" value="EAL_sf"/>
</dbReference>
<keyword evidence="1" id="KW-1133">Transmembrane helix</keyword>
<gene>
    <name evidence="5" type="ORF">VroAM7_01210</name>
</gene>
<evidence type="ECO:0000259" key="3">
    <source>
        <dbReference type="PROSITE" id="PS50885"/>
    </source>
</evidence>
<dbReference type="InterPro" id="IPR001633">
    <property type="entry name" value="EAL_dom"/>
</dbReference>